<sequence length="84" mass="9292">MEIVLEYLSPENWPRPKGWTVVGRVATLGLAYDPAKQPYLIGEGEPQPLDPVNVCARSRPSLRASGMAAYPRQLPLTREIQFGA</sequence>
<evidence type="ECO:0000313" key="2">
    <source>
        <dbReference type="Proteomes" id="UP000002385"/>
    </source>
</evidence>
<dbReference type="EMBL" id="CP001298">
    <property type="protein sequence ID" value="ACK81496.1"/>
    <property type="molecule type" value="Genomic_DNA"/>
</dbReference>
<protein>
    <submittedName>
        <fullName evidence="1">Uncharacterized protein</fullName>
    </submittedName>
</protein>
<dbReference type="HOGENOM" id="CLU_2523683_0_0_5"/>
<name>B7L1V2_METC4</name>
<organism evidence="1 2">
    <name type="scientific">Methylorubrum extorquens (strain CM4 / NCIMB 13688)</name>
    <name type="common">Methylobacterium extorquens</name>
    <dbReference type="NCBI Taxonomy" id="440085"/>
    <lineage>
        <taxon>Bacteria</taxon>
        <taxon>Pseudomonadati</taxon>
        <taxon>Pseudomonadota</taxon>
        <taxon>Alphaproteobacteria</taxon>
        <taxon>Hyphomicrobiales</taxon>
        <taxon>Methylobacteriaceae</taxon>
        <taxon>Methylorubrum</taxon>
    </lineage>
</organism>
<evidence type="ECO:0000313" key="1">
    <source>
        <dbReference type="EMBL" id="ACK81496.1"/>
    </source>
</evidence>
<dbReference type="KEGG" id="mch:Mchl_0574"/>
<dbReference type="RefSeq" id="WP_012605652.1">
    <property type="nucleotide sequence ID" value="NC_011757.1"/>
</dbReference>
<dbReference type="Proteomes" id="UP000002385">
    <property type="component" value="Chromosome"/>
</dbReference>
<accession>B7L1V2</accession>
<reference evidence="2" key="1">
    <citation type="submission" date="2008-12" db="EMBL/GenBank/DDBJ databases">
        <title>Complete sequence of chromosome of Methylobacterium chloromethanicum CM4.</title>
        <authorList>
            <consortium name="US DOE Joint Genome Institute"/>
            <person name="Lucas S."/>
            <person name="Copeland A."/>
            <person name="Lapidus A."/>
            <person name="Glavina del Rio T."/>
            <person name="Dalin E."/>
            <person name="Tice H."/>
            <person name="Bruce D."/>
            <person name="Goodwin L."/>
            <person name="Pitluck S."/>
            <person name="Chertkov O."/>
            <person name="Brettin T."/>
            <person name="Detter J.C."/>
            <person name="Han C."/>
            <person name="Larimer F."/>
            <person name="Land M."/>
            <person name="Hauser L."/>
            <person name="Kyrpides N."/>
            <person name="Mikhailova N."/>
            <person name="Marx C."/>
            <person name="Richardson P."/>
        </authorList>
    </citation>
    <scope>NUCLEOTIDE SEQUENCE [LARGE SCALE GENOMIC DNA]</scope>
    <source>
        <strain evidence="2">CM4 / NCIMB 13688</strain>
    </source>
</reference>
<dbReference type="AlphaFoldDB" id="B7L1V2"/>
<reference evidence="1 2" key="2">
    <citation type="journal article" date="2012" name="J. Bacteriol.">
        <title>Complete genome sequences of six strains of the genus Methylobacterium.</title>
        <authorList>
            <person name="Marx C.J."/>
            <person name="Bringel F."/>
            <person name="Chistoserdova L."/>
            <person name="Moulin L."/>
            <person name="Farhan Ul Haque M."/>
            <person name="Fleischman D.E."/>
            <person name="Gruffaz C."/>
            <person name="Jourand P."/>
            <person name="Knief C."/>
            <person name="Lee M.C."/>
            <person name="Muller E.E."/>
            <person name="Nadalig T."/>
            <person name="Peyraud R."/>
            <person name="Roselli S."/>
            <person name="Russ L."/>
            <person name="Goodwin L.A."/>
            <person name="Ivanova N."/>
            <person name="Kyrpides N."/>
            <person name="Lajus A."/>
            <person name="Land M.L."/>
            <person name="Medigue C."/>
            <person name="Mikhailova N."/>
            <person name="Nolan M."/>
            <person name="Woyke T."/>
            <person name="Stolyar S."/>
            <person name="Vorholt J.A."/>
            <person name="Vuilleumier S."/>
        </authorList>
    </citation>
    <scope>NUCLEOTIDE SEQUENCE [LARGE SCALE GENOMIC DNA]</scope>
    <source>
        <strain evidence="2">CM4 / NCIMB 13688</strain>
    </source>
</reference>
<proteinExistence type="predicted"/>
<gene>
    <name evidence="1" type="ordered locus">Mchl_0574</name>
</gene>